<dbReference type="FunFam" id="3.40.50.12160:FF:000004">
    <property type="entry name" value="Threonylcarbamoyladenosine tRNA methylthiotransferase MtaB"/>
    <property type="match status" value="1"/>
</dbReference>
<dbReference type="GO" id="GO:0035599">
    <property type="term" value="F:aspartic acid methylthiotransferase activity"/>
    <property type="evidence" value="ECO:0007669"/>
    <property type="project" value="TreeGrafter"/>
</dbReference>
<evidence type="ECO:0000313" key="4">
    <source>
        <dbReference type="EMBL" id="SVB25665.1"/>
    </source>
</evidence>
<dbReference type="Gene3D" id="3.40.50.12160">
    <property type="entry name" value="Methylthiotransferase, N-terminal domain"/>
    <property type="match status" value="1"/>
</dbReference>
<evidence type="ECO:0000256" key="2">
    <source>
        <dbReference type="ARBA" id="ARBA00022694"/>
    </source>
</evidence>
<evidence type="ECO:0000256" key="1">
    <source>
        <dbReference type="ARBA" id="ARBA00022490"/>
    </source>
</evidence>
<dbReference type="PANTHER" id="PTHR43837:SF1">
    <property type="entry name" value="RIBOSOMAL PROTEIN US12 METHYLTHIOTRANSFERASE RIMO"/>
    <property type="match status" value="1"/>
</dbReference>
<dbReference type="GO" id="GO:0046872">
    <property type="term" value="F:metal ion binding"/>
    <property type="evidence" value="ECO:0007669"/>
    <property type="project" value="UniProtKB-KW"/>
</dbReference>
<dbReference type="AlphaFoldDB" id="A0A382CHW5"/>
<dbReference type="InterPro" id="IPR005840">
    <property type="entry name" value="Ribosomal_uS12_MeSTrfase_RimO"/>
</dbReference>
<dbReference type="EMBL" id="UINC01034590">
    <property type="protein sequence ID" value="SVB25665.1"/>
    <property type="molecule type" value="Genomic_DNA"/>
</dbReference>
<sequence>MSTPAKRIAFHTLGCKLNFSESSTIKRDFIKRGYETVHYKDSADYYVLNTCSVTENADKEARKLIRQAKRTNPYSTVAVIGCYAQLKPNEIAAIDGVDLVLGTNEKFNVLSHLENHQSESKNKVIHSKINDEKKFIPSFS</sequence>
<accession>A0A382CHW5</accession>
<dbReference type="GO" id="GO:0051539">
    <property type="term" value="F:4 iron, 4 sulfur cluster binding"/>
    <property type="evidence" value="ECO:0007669"/>
    <property type="project" value="UniProtKB-KW"/>
</dbReference>
<name>A0A382CHW5_9ZZZZ</name>
<organism evidence="4">
    <name type="scientific">marine metagenome</name>
    <dbReference type="NCBI Taxonomy" id="408172"/>
    <lineage>
        <taxon>unclassified sequences</taxon>
        <taxon>metagenomes</taxon>
        <taxon>ecological metagenomes</taxon>
    </lineage>
</organism>
<dbReference type="Pfam" id="PF00919">
    <property type="entry name" value="UPF0004"/>
    <property type="match status" value="1"/>
</dbReference>
<gene>
    <name evidence="4" type="ORF">METZ01_LOCUS178519</name>
</gene>
<dbReference type="InterPro" id="IPR038135">
    <property type="entry name" value="Methylthiotransferase_N_sf"/>
</dbReference>
<protein>
    <recommendedName>
        <fullName evidence="3">MTTase N-terminal domain-containing protein</fullName>
    </recommendedName>
</protein>
<dbReference type="GO" id="GO:0005829">
    <property type="term" value="C:cytosol"/>
    <property type="evidence" value="ECO:0007669"/>
    <property type="project" value="TreeGrafter"/>
</dbReference>
<dbReference type="PANTHER" id="PTHR43837">
    <property type="entry name" value="RIBOSOMAL PROTEIN S12 METHYLTHIOTRANSFERASE RIMO"/>
    <property type="match status" value="1"/>
</dbReference>
<proteinExistence type="predicted"/>
<reference evidence="4" key="1">
    <citation type="submission" date="2018-05" db="EMBL/GenBank/DDBJ databases">
        <authorList>
            <person name="Lanie J.A."/>
            <person name="Ng W.-L."/>
            <person name="Kazmierczak K.M."/>
            <person name="Andrzejewski T.M."/>
            <person name="Davidsen T.M."/>
            <person name="Wayne K.J."/>
            <person name="Tettelin H."/>
            <person name="Glass J.I."/>
            <person name="Rusch D."/>
            <person name="Podicherti R."/>
            <person name="Tsui H.-C.T."/>
            <person name="Winkler M.E."/>
        </authorList>
    </citation>
    <scope>NUCLEOTIDE SEQUENCE</scope>
</reference>
<evidence type="ECO:0000259" key="3">
    <source>
        <dbReference type="PROSITE" id="PS51449"/>
    </source>
</evidence>
<feature type="non-terminal residue" evidence="4">
    <location>
        <position position="140"/>
    </location>
</feature>
<dbReference type="PROSITE" id="PS51449">
    <property type="entry name" value="MTTASE_N"/>
    <property type="match status" value="1"/>
</dbReference>
<feature type="domain" description="MTTase N-terminal" evidence="3">
    <location>
        <begin position="6"/>
        <end position="118"/>
    </location>
</feature>
<dbReference type="GO" id="GO:0008033">
    <property type="term" value="P:tRNA processing"/>
    <property type="evidence" value="ECO:0007669"/>
    <property type="project" value="UniProtKB-KW"/>
</dbReference>
<keyword evidence="2" id="KW-0819">tRNA processing</keyword>
<dbReference type="InterPro" id="IPR013848">
    <property type="entry name" value="Methylthiotransferase_N"/>
</dbReference>
<keyword evidence="1" id="KW-0963">Cytoplasm</keyword>